<dbReference type="EMBL" id="JAPTSV010000001">
    <property type="protein sequence ID" value="KAJ1531589.1"/>
    <property type="molecule type" value="Genomic_DNA"/>
</dbReference>
<dbReference type="SUPFAM" id="SSF50998">
    <property type="entry name" value="Quinoprotein alcohol dehydrogenase-like"/>
    <property type="match status" value="1"/>
</dbReference>
<evidence type="ECO:0000256" key="2">
    <source>
        <dbReference type="ARBA" id="ARBA00022737"/>
    </source>
</evidence>
<evidence type="ECO:0008006" key="6">
    <source>
        <dbReference type="Google" id="ProtNLM"/>
    </source>
</evidence>
<evidence type="ECO:0000313" key="5">
    <source>
        <dbReference type="Proteomes" id="UP001075354"/>
    </source>
</evidence>
<dbReference type="PANTHER" id="PTHR19854">
    <property type="entry name" value="TRANSDUCIN BETA-LIKE 3"/>
    <property type="match status" value="1"/>
</dbReference>
<name>A0AAV7Y0D6_9NEOP</name>
<dbReference type="Gene3D" id="2.130.10.10">
    <property type="entry name" value="YVTN repeat-like/Quinoprotein amine dehydrogenase"/>
    <property type="match status" value="2"/>
</dbReference>
<accession>A0AAV7Y0D6</accession>
<organism evidence="4 5">
    <name type="scientific">Megalurothrips usitatus</name>
    <name type="common">bean blossom thrips</name>
    <dbReference type="NCBI Taxonomy" id="439358"/>
    <lineage>
        <taxon>Eukaryota</taxon>
        <taxon>Metazoa</taxon>
        <taxon>Ecdysozoa</taxon>
        <taxon>Arthropoda</taxon>
        <taxon>Hexapoda</taxon>
        <taxon>Insecta</taxon>
        <taxon>Pterygota</taxon>
        <taxon>Neoptera</taxon>
        <taxon>Paraneoptera</taxon>
        <taxon>Thysanoptera</taxon>
        <taxon>Terebrantia</taxon>
        <taxon>Thripoidea</taxon>
        <taxon>Thripidae</taxon>
        <taxon>Megalurothrips</taxon>
    </lineage>
</organism>
<feature type="repeat" description="WD" evidence="3">
    <location>
        <begin position="1"/>
        <end position="37"/>
    </location>
</feature>
<sequence>MDAVSCVDFGSEDTLFVGTQDGWIHVWDLSINRKKLSFQVGNSVCLAVKVHFKTLITQIKGEAVTIRNLSEKFELQHQFDNSYVGFCKIEVDSTFLYLPGDNAEIKVMNLNNYNMEKCLCCTADKLGEVMAMKAMKYLSCSLLLVGYESGDMYMWDVFKGNRISQYKIDNVPMALDFDVHSGKGVCGTESNKVVIFRIDTDFTFSHEKSILLTNPGVSTAIIRPDRKIMVLGCWDGNLRVYSWKSGRILAVLSEHAETINDLSYSSCVIKMWDSILLAAGSKDKSVSLWSFL</sequence>
<proteinExistence type="predicted"/>
<keyword evidence="5" id="KW-1185">Reference proteome</keyword>
<protein>
    <recommendedName>
        <fullName evidence="6">Guanine nucleotide-binding protein subunit beta-like protein 1</fullName>
    </recommendedName>
</protein>
<evidence type="ECO:0000256" key="1">
    <source>
        <dbReference type="ARBA" id="ARBA00022574"/>
    </source>
</evidence>
<reference evidence="4" key="1">
    <citation type="submission" date="2022-12" db="EMBL/GenBank/DDBJ databases">
        <title>Chromosome-level genome assembly of the bean flower thrips Megalurothrips usitatus.</title>
        <authorList>
            <person name="Ma L."/>
            <person name="Liu Q."/>
            <person name="Li H."/>
            <person name="Cai W."/>
        </authorList>
    </citation>
    <scope>NUCLEOTIDE SEQUENCE</scope>
    <source>
        <strain evidence="4">Cailab_2022a</strain>
    </source>
</reference>
<evidence type="ECO:0000313" key="4">
    <source>
        <dbReference type="EMBL" id="KAJ1531589.1"/>
    </source>
</evidence>
<dbReference type="PROSITE" id="PS50294">
    <property type="entry name" value="WD_REPEATS_REGION"/>
    <property type="match status" value="1"/>
</dbReference>
<dbReference type="PROSITE" id="PS50082">
    <property type="entry name" value="WD_REPEATS_2"/>
    <property type="match status" value="2"/>
</dbReference>
<comment type="caution">
    <text evidence="4">The sequence shown here is derived from an EMBL/GenBank/DDBJ whole genome shotgun (WGS) entry which is preliminary data.</text>
</comment>
<keyword evidence="2" id="KW-0677">Repeat</keyword>
<feature type="repeat" description="WD" evidence="3">
    <location>
        <begin position="252"/>
        <end position="292"/>
    </location>
</feature>
<gene>
    <name evidence="4" type="ORF">ONE63_000261</name>
</gene>
<evidence type="ECO:0000256" key="3">
    <source>
        <dbReference type="PROSITE-ProRule" id="PRU00221"/>
    </source>
</evidence>
<dbReference type="AlphaFoldDB" id="A0AAV7Y0D6"/>
<dbReference type="PANTHER" id="PTHR19854:SF1">
    <property type="entry name" value="GUANINE NUCLEOTIDE-BINDING PROTEIN SUBUNIT BETA-LIKE PROTEIN 1"/>
    <property type="match status" value="1"/>
</dbReference>
<dbReference type="Pfam" id="PF00400">
    <property type="entry name" value="WD40"/>
    <property type="match status" value="2"/>
</dbReference>
<dbReference type="InterPro" id="IPR001680">
    <property type="entry name" value="WD40_rpt"/>
</dbReference>
<dbReference type="InterPro" id="IPR015943">
    <property type="entry name" value="WD40/YVTN_repeat-like_dom_sf"/>
</dbReference>
<dbReference type="SMART" id="SM00320">
    <property type="entry name" value="WD40"/>
    <property type="match status" value="3"/>
</dbReference>
<dbReference type="InterPro" id="IPR011047">
    <property type="entry name" value="Quinoprotein_ADH-like_sf"/>
</dbReference>
<dbReference type="Proteomes" id="UP001075354">
    <property type="component" value="Chromosome 1"/>
</dbReference>
<keyword evidence="1 3" id="KW-0853">WD repeat</keyword>